<evidence type="ECO:0000256" key="1">
    <source>
        <dbReference type="ARBA" id="ARBA00038158"/>
    </source>
</evidence>
<dbReference type="EMBL" id="PKSG01000973">
    <property type="protein sequence ID" value="POR31834.1"/>
    <property type="molecule type" value="Genomic_DNA"/>
</dbReference>
<dbReference type="Proteomes" id="UP000237481">
    <property type="component" value="Unassembled WGS sequence"/>
</dbReference>
<feature type="compositionally biased region" description="Polar residues" evidence="2">
    <location>
        <begin position="21"/>
        <end position="33"/>
    </location>
</feature>
<accession>A0A2S4KNR9</accession>
<dbReference type="STRING" id="94208.A0A2S4KNR9"/>
<dbReference type="Gene3D" id="3.40.50.150">
    <property type="entry name" value="Vaccinia Virus protein VP39"/>
    <property type="match status" value="1"/>
</dbReference>
<feature type="region of interest" description="Disordered" evidence="2">
    <location>
        <begin position="1"/>
        <end position="55"/>
    </location>
</feature>
<evidence type="ECO:0000313" key="4">
    <source>
        <dbReference type="Proteomes" id="UP000237481"/>
    </source>
</evidence>
<gene>
    <name evidence="3" type="ORF">TPAR_07950</name>
</gene>
<comment type="caution">
    <text evidence="3">The sequence shown here is derived from an EMBL/GenBank/DDBJ whole genome shotgun (WGS) entry which is preliminary data.</text>
</comment>
<dbReference type="PANTHER" id="PTHR43591">
    <property type="entry name" value="METHYLTRANSFERASE"/>
    <property type="match status" value="1"/>
</dbReference>
<evidence type="ECO:0008006" key="5">
    <source>
        <dbReference type="Google" id="ProtNLM"/>
    </source>
</evidence>
<protein>
    <recommendedName>
        <fullName evidence="5">Methyltransferase</fullName>
    </recommendedName>
</protein>
<dbReference type="SUPFAM" id="SSF53335">
    <property type="entry name" value="S-adenosyl-L-methionine-dependent methyltransferases"/>
    <property type="match status" value="1"/>
</dbReference>
<dbReference type="GO" id="GO:0008168">
    <property type="term" value="F:methyltransferase activity"/>
    <property type="evidence" value="ECO:0007669"/>
    <property type="project" value="TreeGrafter"/>
</dbReference>
<sequence>MASQQPGAGSGERGKADPGLQNFQFTFTATPGTNGFIEPDPKPGQVEASESLSESVKNFPEEFGRTYHAYRAGSYAFPNDAVEQERLALQGEILRRLFGDRLYFAPLSESTPPRRILDVATGVGDWAIQMGDLFPSAQVIATDLSPIQPEQVPPNVNFYVEDSSDPWEYSRKFDYIHTRAVSGCWSSFEKQVAEQAFAALEPGGWFESQEGDSTIACDDGTLDPNGPMARWFRDLTVAGATCDRSVVVGATLREVYERVGFVDVHERIFKIPTNGWAKDEGLKELGRMWERNLLQGVSGFSFCLFNRVFGRTAVEIEVSLVDVRRDISDPRIHAYMPIYVVWGRKPFPGERPIRAPKFQ</sequence>
<dbReference type="OrthoDB" id="2013972at2759"/>
<dbReference type="Pfam" id="PF13489">
    <property type="entry name" value="Methyltransf_23"/>
    <property type="match status" value="1"/>
</dbReference>
<name>A0A2S4KNR9_9HYPO</name>
<proteinExistence type="inferred from homology"/>
<reference evidence="3 4" key="1">
    <citation type="submission" date="2018-01" db="EMBL/GenBank/DDBJ databases">
        <title>Harnessing the power of phylogenomics to disentangle the directionality and signatures of interkingdom host jumping in the parasitic fungal genus Tolypocladium.</title>
        <authorList>
            <person name="Quandt C.A."/>
            <person name="Patterson W."/>
            <person name="Spatafora J.W."/>
        </authorList>
    </citation>
    <scope>NUCLEOTIDE SEQUENCE [LARGE SCALE GENOMIC DNA]</scope>
    <source>
        <strain evidence="3 4">NRBC 100945</strain>
    </source>
</reference>
<dbReference type="CDD" id="cd02440">
    <property type="entry name" value="AdoMet_MTases"/>
    <property type="match status" value="1"/>
</dbReference>
<dbReference type="PANTHER" id="PTHR43591:SF14">
    <property type="entry name" value="METHYLTRANSFERASE"/>
    <property type="match status" value="1"/>
</dbReference>
<evidence type="ECO:0000256" key="2">
    <source>
        <dbReference type="SAM" id="MobiDB-lite"/>
    </source>
</evidence>
<keyword evidence="4" id="KW-1185">Reference proteome</keyword>
<evidence type="ECO:0000313" key="3">
    <source>
        <dbReference type="EMBL" id="POR31834.1"/>
    </source>
</evidence>
<organism evidence="3 4">
    <name type="scientific">Tolypocladium paradoxum</name>
    <dbReference type="NCBI Taxonomy" id="94208"/>
    <lineage>
        <taxon>Eukaryota</taxon>
        <taxon>Fungi</taxon>
        <taxon>Dikarya</taxon>
        <taxon>Ascomycota</taxon>
        <taxon>Pezizomycotina</taxon>
        <taxon>Sordariomycetes</taxon>
        <taxon>Hypocreomycetidae</taxon>
        <taxon>Hypocreales</taxon>
        <taxon>Ophiocordycipitaceae</taxon>
        <taxon>Tolypocladium</taxon>
    </lineage>
</organism>
<comment type="similarity">
    <text evidence="1">Belongs to the methyltransferase superfamily. LaeA methyltransferase family.</text>
</comment>
<dbReference type="InterPro" id="IPR029063">
    <property type="entry name" value="SAM-dependent_MTases_sf"/>
</dbReference>
<dbReference type="AlphaFoldDB" id="A0A2S4KNR9"/>